<dbReference type="AlphaFoldDB" id="A0A7S3D4P9"/>
<accession>A0A7S3D4P9</accession>
<protein>
    <submittedName>
        <fullName evidence="2">Uncharacterized protein</fullName>
    </submittedName>
</protein>
<gene>
    <name evidence="1" type="ORF">PBIL07802_LOCUS8739</name>
    <name evidence="2" type="ORF">PBIL07802_LOCUS8740</name>
</gene>
<name>A0A7S3D4P9_9EUKA</name>
<dbReference type="EMBL" id="HBIB01013288">
    <property type="protein sequence ID" value="CAE0246555.1"/>
    <property type="molecule type" value="Transcribed_RNA"/>
</dbReference>
<organism evidence="2">
    <name type="scientific">Palpitomonas bilix</name>
    <dbReference type="NCBI Taxonomy" id="652834"/>
    <lineage>
        <taxon>Eukaryota</taxon>
        <taxon>Eukaryota incertae sedis</taxon>
    </lineage>
</organism>
<evidence type="ECO:0000313" key="2">
    <source>
        <dbReference type="EMBL" id="CAE0246555.1"/>
    </source>
</evidence>
<reference evidence="2" key="1">
    <citation type="submission" date="2021-01" db="EMBL/GenBank/DDBJ databases">
        <authorList>
            <person name="Corre E."/>
            <person name="Pelletier E."/>
            <person name="Niang G."/>
            <person name="Scheremetjew M."/>
            <person name="Finn R."/>
            <person name="Kale V."/>
            <person name="Holt S."/>
            <person name="Cochrane G."/>
            <person name="Meng A."/>
            <person name="Brown T."/>
            <person name="Cohen L."/>
        </authorList>
    </citation>
    <scope>NUCLEOTIDE SEQUENCE</scope>
    <source>
        <strain evidence="2">NIES-2562</strain>
    </source>
</reference>
<proteinExistence type="predicted"/>
<dbReference type="EMBL" id="HBIB01013287">
    <property type="protein sequence ID" value="CAE0246554.1"/>
    <property type="molecule type" value="Transcribed_RNA"/>
</dbReference>
<sequence>MMKNGEEDWWMEALHQGAHHPRNYRGAEAKLNKQEFEVYKRKDEAWMKFLTECLDTDMSADLFCELTAVYAKDLDETALANFGFPPSHSDVIGVTDVQTLLQLPPSPPAAPVESIIEVKKGVDRSRSEGEDSDYGYSSMSTYESNGEGEVFIFPPRRVYTAEDLVPKEGDKNQIFTYTLWKLNQ</sequence>
<evidence type="ECO:0000313" key="1">
    <source>
        <dbReference type="EMBL" id="CAE0246554.1"/>
    </source>
</evidence>